<feature type="domain" description="EF-hand" evidence="10">
    <location>
        <begin position="286"/>
        <end position="321"/>
    </location>
</feature>
<protein>
    <submittedName>
        <fullName evidence="11">Outward-rectifying potassium channel</fullName>
    </submittedName>
</protein>
<dbReference type="InterPro" id="IPR018247">
    <property type="entry name" value="EF_Hand_1_Ca_BS"/>
</dbReference>
<dbReference type="GO" id="GO:0005886">
    <property type="term" value="C:plasma membrane"/>
    <property type="evidence" value="ECO:0007669"/>
    <property type="project" value="TreeGrafter"/>
</dbReference>
<evidence type="ECO:0000256" key="5">
    <source>
        <dbReference type="ARBA" id="ARBA00022989"/>
    </source>
</evidence>
<keyword evidence="4" id="KW-0106">Calcium</keyword>
<feature type="transmembrane region" description="Helical" evidence="9">
    <location>
        <begin position="89"/>
        <end position="118"/>
    </location>
</feature>
<dbReference type="InterPro" id="IPR011992">
    <property type="entry name" value="EF-hand-dom_pair"/>
</dbReference>
<evidence type="ECO:0000313" key="12">
    <source>
        <dbReference type="Proteomes" id="UP000037460"/>
    </source>
</evidence>
<sequence length="331" mass="36431">MGQSRQAARDDKKLYAFGALLQRHPLLVKCARAIVVTGLYFTWAIFFYRQKEEGGWTPLEAIYFAAVTMSTVGYGDYSPSQDTIGGMPVTVLFIFIGFIFVFAEISGLVTMLVTPIFVGVRGLLERLFPPQSIDLDGDGGSDFKVPRRPVIYYGSNLIAPVFIIIGGQFFWAWAYDKCEGWGYGVAFYHCMTTATTVGYGDVLIHTDNGKVVAIFHILTSVSLLGSLISEIFALQSKRADILKRAEMLKRRLDPDLITSLDTDGGGVDKTEFVVGMLVKLELVGQEDVEPYLKQFAKLDVDGSGVLTSEDLEAAALAMEAKVAEMKIPVKK</sequence>
<feature type="transmembrane region" description="Helical" evidence="9">
    <location>
        <begin position="150"/>
        <end position="173"/>
    </location>
</feature>
<proteinExistence type="predicted"/>
<dbReference type="PROSITE" id="PS00018">
    <property type="entry name" value="EF_HAND_1"/>
    <property type="match status" value="1"/>
</dbReference>
<keyword evidence="12" id="KW-1185">Reference proteome</keyword>
<dbReference type="AlphaFoldDB" id="A0A0M0JTD8"/>
<keyword evidence="2" id="KW-0813">Transport</keyword>
<reference evidence="12" key="1">
    <citation type="journal article" date="2015" name="PLoS Genet.">
        <title>Genome Sequence and Transcriptome Analyses of Chrysochromulina tobin: Metabolic Tools for Enhanced Algal Fitness in the Prominent Order Prymnesiales (Haptophyceae).</title>
        <authorList>
            <person name="Hovde B.T."/>
            <person name="Deodato C.R."/>
            <person name="Hunsperger H.M."/>
            <person name="Ryken S.A."/>
            <person name="Yost W."/>
            <person name="Jha R.K."/>
            <person name="Patterson J."/>
            <person name="Monnat R.J. Jr."/>
            <person name="Barlow S.B."/>
            <person name="Starkenburg S.R."/>
            <person name="Cattolico R.A."/>
        </authorList>
    </citation>
    <scope>NUCLEOTIDE SEQUENCE</scope>
    <source>
        <strain evidence="12">CCMP291</strain>
    </source>
</reference>
<evidence type="ECO:0000259" key="10">
    <source>
        <dbReference type="PROSITE" id="PS50222"/>
    </source>
</evidence>
<dbReference type="PANTHER" id="PTHR11003">
    <property type="entry name" value="POTASSIUM CHANNEL, SUBFAMILY K"/>
    <property type="match status" value="1"/>
</dbReference>
<evidence type="ECO:0000256" key="1">
    <source>
        <dbReference type="ARBA" id="ARBA00004141"/>
    </source>
</evidence>
<keyword evidence="5 9" id="KW-1133">Transmembrane helix</keyword>
<gene>
    <name evidence="11" type="ORF">Ctob_012989</name>
</gene>
<dbReference type="GO" id="GO:0015271">
    <property type="term" value="F:outward rectifier potassium channel activity"/>
    <property type="evidence" value="ECO:0007669"/>
    <property type="project" value="TreeGrafter"/>
</dbReference>
<dbReference type="Pfam" id="PF07885">
    <property type="entry name" value="Ion_trans_2"/>
    <property type="match status" value="2"/>
</dbReference>
<dbReference type="InterPro" id="IPR002048">
    <property type="entry name" value="EF_hand_dom"/>
</dbReference>
<keyword evidence="6" id="KW-0406">Ion transport</keyword>
<feature type="transmembrane region" description="Helical" evidence="9">
    <location>
        <begin position="180"/>
        <end position="199"/>
    </location>
</feature>
<organism evidence="11 12">
    <name type="scientific">Chrysochromulina tobinii</name>
    <dbReference type="NCBI Taxonomy" id="1460289"/>
    <lineage>
        <taxon>Eukaryota</taxon>
        <taxon>Haptista</taxon>
        <taxon>Haptophyta</taxon>
        <taxon>Prymnesiophyceae</taxon>
        <taxon>Prymnesiales</taxon>
        <taxon>Chrysochromulinaceae</taxon>
        <taxon>Chrysochromulina</taxon>
    </lineage>
</organism>
<evidence type="ECO:0000313" key="11">
    <source>
        <dbReference type="EMBL" id="KOO29433.1"/>
    </source>
</evidence>
<evidence type="ECO:0000256" key="6">
    <source>
        <dbReference type="ARBA" id="ARBA00023065"/>
    </source>
</evidence>
<dbReference type="Gene3D" id="1.10.287.70">
    <property type="match status" value="2"/>
</dbReference>
<dbReference type="PANTHER" id="PTHR11003:SF291">
    <property type="entry name" value="IP11374P"/>
    <property type="match status" value="1"/>
</dbReference>
<accession>A0A0M0JTD8</accession>
<keyword evidence="3 9" id="KW-0812">Transmembrane</keyword>
<comment type="subcellular location">
    <subcellularLocation>
        <location evidence="1">Membrane</location>
        <topology evidence="1">Multi-pass membrane protein</topology>
    </subcellularLocation>
</comment>
<evidence type="ECO:0000256" key="2">
    <source>
        <dbReference type="ARBA" id="ARBA00022448"/>
    </source>
</evidence>
<feature type="transmembrane region" description="Helical" evidence="9">
    <location>
        <begin position="211"/>
        <end position="234"/>
    </location>
</feature>
<dbReference type="InterPro" id="IPR003280">
    <property type="entry name" value="2pore_dom_K_chnl"/>
</dbReference>
<dbReference type="PROSITE" id="PS50222">
    <property type="entry name" value="EF_HAND_2"/>
    <property type="match status" value="1"/>
</dbReference>
<name>A0A0M0JTD8_9EUKA</name>
<dbReference type="Gene3D" id="1.10.238.10">
    <property type="entry name" value="EF-hand"/>
    <property type="match status" value="1"/>
</dbReference>
<evidence type="ECO:0000256" key="7">
    <source>
        <dbReference type="ARBA" id="ARBA00023136"/>
    </source>
</evidence>
<dbReference type="EMBL" id="JWZX01002416">
    <property type="protein sequence ID" value="KOO29433.1"/>
    <property type="molecule type" value="Genomic_DNA"/>
</dbReference>
<dbReference type="GO" id="GO:0005737">
    <property type="term" value="C:cytoplasm"/>
    <property type="evidence" value="ECO:0007669"/>
    <property type="project" value="UniProtKB-ARBA"/>
</dbReference>
<keyword evidence="7 9" id="KW-0472">Membrane</keyword>
<evidence type="ECO:0000256" key="9">
    <source>
        <dbReference type="SAM" id="Phobius"/>
    </source>
</evidence>
<dbReference type="InterPro" id="IPR013099">
    <property type="entry name" value="K_chnl_dom"/>
</dbReference>
<evidence type="ECO:0000256" key="8">
    <source>
        <dbReference type="ARBA" id="ARBA00023303"/>
    </source>
</evidence>
<dbReference type="GO" id="GO:0022841">
    <property type="term" value="F:potassium ion leak channel activity"/>
    <property type="evidence" value="ECO:0007669"/>
    <property type="project" value="TreeGrafter"/>
</dbReference>
<dbReference type="SUPFAM" id="SSF47473">
    <property type="entry name" value="EF-hand"/>
    <property type="match status" value="1"/>
</dbReference>
<dbReference type="SUPFAM" id="SSF81324">
    <property type="entry name" value="Voltage-gated potassium channels"/>
    <property type="match status" value="2"/>
</dbReference>
<evidence type="ECO:0000256" key="3">
    <source>
        <dbReference type="ARBA" id="ARBA00022692"/>
    </source>
</evidence>
<dbReference type="GO" id="GO:0005509">
    <property type="term" value="F:calcium ion binding"/>
    <property type="evidence" value="ECO:0007669"/>
    <property type="project" value="InterPro"/>
</dbReference>
<dbReference type="GO" id="GO:0030322">
    <property type="term" value="P:stabilization of membrane potential"/>
    <property type="evidence" value="ECO:0007669"/>
    <property type="project" value="TreeGrafter"/>
</dbReference>
<dbReference type="Proteomes" id="UP000037460">
    <property type="component" value="Unassembled WGS sequence"/>
</dbReference>
<comment type="caution">
    <text evidence="11">The sequence shown here is derived from an EMBL/GenBank/DDBJ whole genome shotgun (WGS) entry which is preliminary data.</text>
</comment>
<dbReference type="OrthoDB" id="433309at2759"/>
<evidence type="ECO:0000256" key="4">
    <source>
        <dbReference type="ARBA" id="ARBA00022837"/>
    </source>
</evidence>
<keyword evidence="8 11" id="KW-0407">Ion channel</keyword>